<keyword evidence="3" id="KW-0804">Transcription</keyword>
<name>Q029P8_SOLUE</name>
<accession>Q029P8</accession>
<dbReference type="OrthoDB" id="9796186at2"/>
<dbReference type="PANTHER" id="PTHR30146:SF109">
    <property type="entry name" value="HTH-TYPE TRANSCRIPTIONAL REGULATOR GALS"/>
    <property type="match status" value="1"/>
</dbReference>
<dbReference type="InParanoid" id="Q029P8"/>
<dbReference type="InterPro" id="IPR000843">
    <property type="entry name" value="HTH_LacI"/>
</dbReference>
<dbReference type="AlphaFoldDB" id="Q029P8"/>
<dbReference type="GO" id="GO:0003700">
    <property type="term" value="F:DNA-binding transcription factor activity"/>
    <property type="evidence" value="ECO:0007669"/>
    <property type="project" value="TreeGrafter"/>
</dbReference>
<feature type="domain" description="HTH lacI-type" evidence="4">
    <location>
        <begin position="1"/>
        <end position="55"/>
    </location>
</feature>
<evidence type="ECO:0000313" key="5">
    <source>
        <dbReference type="EMBL" id="ABJ82228.1"/>
    </source>
</evidence>
<dbReference type="InterPro" id="IPR046335">
    <property type="entry name" value="LacI/GalR-like_sensor"/>
</dbReference>
<dbReference type="Gene3D" id="1.10.260.40">
    <property type="entry name" value="lambda repressor-like DNA-binding domains"/>
    <property type="match status" value="1"/>
</dbReference>
<keyword evidence="1" id="KW-0805">Transcription regulation</keyword>
<dbReference type="GO" id="GO:0000976">
    <property type="term" value="F:transcription cis-regulatory region binding"/>
    <property type="evidence" value="ECO:0007669"/>
    <property type="project" value="TreeGrafter"/>
</dbReference>
<evidence type="ECO:0000256" key="2">
    <source>
        <dbReference type="ARBA" id="ARBA00023125"/>
    </source>
</evidence>
<dbReference type="SMART" id="SM00354">
    <property type="entry name" value="HTH_LACI"/>
    <property type="match status" value="1"/>
</dbReference>
<evidence type="ECO:0000259" key="4">
    <source>
        <dbReference type="PROSITE" id="PS50932"/>
    </source>
</evidence>
<organism evidence="5">
    <name type="scientific">Solibacter usitatus (strain Ellin6076)</name>
    <dbReference type="NCBI Taxonomy" id="234267"/>
    <lineage>
        <taxon>Bacteria</taxon>
        <taxon>Pseudomonadati</taxon>
        <taxon>Acidobacteriota</taxon>
        <taxon>Terriglobia</taxon>
        <taxon>Bryobacterales</taxon>
        <taxon>Solibacteraceae</taxon>
        <taxon>Candidatus Solibacter</taxon>
    </lineage>
</organism>
<evidence type="ECO:0000256" key="3">
    <source>
        <dbReference type="ARBA" id="ARBA00023163"/>
    </source>
</evidence>
<dbReference type="KEGG" id="sus:Acid_1234"/>
<dbReference type="Pfam" id="PF00356">
    <property type="entry name" value="LacI"/>
    <property type="match status" value="1"/>
</dbReference>
<dbReference type="EMBL" id="CP000473">
    <property type="protein sequence ID" value="ABJ82228.1"/>
    <property type="molecule type" value="Genomic_DNA"/>
</dbReference>
<dbReference type="InterPro" id="IPR028082">
    <property type="entry name" value="Peripla_BP_I"/>
</dbReference>
<keyword evidence="2" id="KW-0238">DNA-binding</keyword>
<dbReference type="STRING" id="234267.Acid_1234"/>
<dbReference type="HOGENOM" id="CLU_037628_6_1_0"/>
<dbReference type="eggNOG" id="COG1609">
    <property type="taxonomic scope" value="Bacteria"/>
</dbReference>
<dbReference type="CDD" id="cd01392">
    <property type="entry name" value="HTH_LacI"/>
    <property type="match status" value="1"/>
</dbReference>
<evidence type="ECO:0000256" key="1">
    <source>
        <dbReference type="ARBA" id="ARBA00023015"/>
    </source>
</evidence>
<dbReference type="PANTHER" id="PTHR30146">
    <property type="entry name" value="LACI-RELATED TRANSCRIPTIONAL REPRESSOR"/>
    <property type="match status" value="1"/>
</dbReference>
<dbReference type="PROSITE" id="PS50932">
    <property type="entry name" value="HTH_LACI_2"/>
    <property type="match status" value="1"/>
</dbReference>
<sequence>MNLEQVARRAKVSTATVSRVLNNASVVKTSTRARVMKAIEELKYHPNLHARNLAGGKSRTLGVIVSNMENPFFFDIYKTVESDAHAAGYEVVVANTDYRSEQLVSSIRLMIGRRVAGLAAVVSEMEPALMDELTDSNIPVVFYDVGAPRQNITNIRVNYRRGIEKIVDYLYSLGHRKLGFVGHHSTLGPITDRVKPLMDAAARYSDLSVRASAGEDTLDGGRLAARNLLDSGDQPSAIVCVNDIMAVGALRELRERGLRIPQDISVTGFDNVKLSEFCYPALTTVHIPRDRIGHLICESLLAKSENTAAADHEMVIDPEFVLRDSTGPAPVR</sequence>
<gene>
    <name evidence="5" type="ordered locus">Acid_1234</name>
</gene>
<dbReference type="InterPro" id="IPR010982">
    <property type="entry name" value="Lambda_DNA-bd_dom_sf"/>
</dbReference>
<dbReference type="CDD" id="cd06267">
    <property type="entry name" value="PBP1_LacI_sugar_binding-like"/>
    <property type="match status" value="1"/>
</dbReference>
<dbReference type="Pfam" id="PF13377">
    <property type="entry name" value="Peripla_BP_3"/>
    <property type="match status" value="1"/>
</dbReference>
<dbReference type="SUPFAM" id="SSF53822">
    <property type="entry name" value="Periplasmic binding protein-like I"/>
    <property type="match status" value="1"/>
</dbReference>
<reference evidence="5" key="1">
    <citation type="submission" date="2006-10" db="EMBL/GenBank/DDBJ databases">
        <title>Complete sequence of Solibacter usitatus Ellin6076.</title>
        <authorList>
            <consortium name="US DOE Joint Genome Institute"/>
            <person name="Copeland A."/>
            <person name="Lucas S."/>
            <person name="Lapidus A."/>
            <person name="Barry K."/>
            <person name="Detter J.C."/>
            <person name="Glavina del Rio T."/>
            <person name="Hammon N."/>
            <person name="Israni S."/>
            <person name="Dalin E."/>
            <person name="Tice H."/>
            <person name="Pitluck S."/>
            <person name="Thompson L.S."/>
            <person name="Brettin T."/>
            <person name="Bruce D."/>
            <person name="Han C."/>
            <person name="Tapia R."/>
            <person name="Gilna P."/>
            <person name="Schmutz J."/>
            <person name="Larimer F."/>
            <person name="Land M."/>
            <person name="Hauser L."/>
            <person name="Kyrpides N."/>
            <person name="Mikhailova N."/>
            <person name="Janssen P.H."/>
            <person name="Kuske C.R."/>
            <person name="Richardson P."/>
        </authorList>
    </citation>
    <scope>NUCLEOTIDE SEQUENCE</scope>
    <source>
        <strain evidence="5">Ellin6076</strain>
    </source>
</reference>
<proteinExistence type="predicted"/>
<dbReference type="SUPFAM" id="SSF47413">
    <property type="entry name" value="lambda repressor-like DNA-binding domains"/>
    <property type="match status" value="1"/>
</dbReference>
<protein>
    <submittedName>
        <fullName evidence="5">Transcriptional regulator, LacI family</fullName>
    </submittedName>
</protein>
<dbReference type="Gene3D" id="3.40.50.2300">
    <property type="match status" value="2"/>
</dbReference>